<sequence length="91" mass="10264">MAQDTARIITEVYCAHDEEDTLTITEHTTEYNNGLRCVEYAVTVAQWDGDSTVMLTEADLRRLQKSIKKARAAERYEATLWVANIGREAAA</sequence>
<name>A0A1H8IK74_9RHOB</name>
<accession>A0A1H8IK74</accession>
<dbReference type="RefSeq" id="WP_050519971.1">
    <property type="nucleotide sequence ID" value="NZ_FOCO01000020.1"/>
</dbReference>
<protein>
    <submittedName>
        <fullName evidence="1">Uncharacterized protein</fullName>
    </submittedName>
</protein>
<keyword evidence="2" id="KW-1185">Reference proteome</keyword>
<gene>
    <name evidence="1" type="ORF">SAMN05216227_102068</name>
</gene>
<dbReference type="Proteomes" id="UP000183002">
    <property type="component" value="Unassembled WGS sequence"/>
</dbReference>
<dbReference type="EMBL" id="FOCO01000020">
    <property type="protein sequence ID" value="SEN68781.1"/>
    <property type="molecule type" value="Genomic_DNA"/>
</dbReference>
<proteinExistence type="predicted"/>
<dbReference type="AlphaFoldDB" id="A0A1H8IK74"/>
<evidence type="ECO:0000313" key="2">
    <source>
        <dbReference type="Proteomes" id="UP000183002"/>
    </source>
</evidence>
<dbReference type="STRING" id="1077947.SAMN05216227_102068"/>
<organism evidence="1 2">
    <name type="scientific">Pseudorhodobacter antarcticus</name>
    <dbReference type="NCBI Taxonomy" id="1077947"/>
    <lineage>
        <taxon>Bacteria</taxon>
        <taxon>Pseudomonadati</taxon>
        <taxon>Pseudomonadota</taxon>
        <taxon>Alphaproteobacteria</taxon>
        <taxon>Rhodobacterales</taxon>
        <taxon>Paracoccaceae</taxon>
        <taxon>Pseudorhodobacter</taxon>
    </lineage>
</organism>
<reference evidence="1 2" key="1">
    <citation type="submission" date="2016-10" db="EMBL/GenBank/DDBJ databases">
        <authorList>
            <person name="de Groot N.N."/>
        </authorList>
    </citation>
    <scope>NUCLEOTIDE SEQUENCE [LARGE SCALE GENOMIC DNA]</scope>
    <source>
        <strain evidence="1 2">CGMCC 1.10836</strain>
    </source>
</reference>
<evidence type="ECO:0000313" key="1">
    <source>
        <dbReference type="EMBL" id="SEN68781.1"/>
    </source>
</evidence>